<evidence type="ECO:0000313" key="2">
    <source>
        <dbReference type="EMBL" id="MDN3297675.1"/>
    </source>
</evidence>
<name>A0ABT7ZDT4_9ACTN</name>
<dbReference type="Pfam" id="PF13822">
    <property type="entry name" value="ACC_epsilon"/>
    <property type="match status" value="1"/>
</dbReference>
<gene>
    <name evidence="2" type="ORF">QWM81_27280</name>
</gene>
<keyword evidence="3" id="KW-1185">Reference proteome</keyword>
<proteinExistence type="predicted"/>
<organism evidence="2 3">
    <name type="scientific">Streptomyces ficellus</name>
    <dbReference type="NCBI Taxonomy" id="1977088"/>
    <lineage>
        <taxon>Bacteria</taxon>
        <taxon>Bacillati</taxon>
        <taxon>Actinomycetota</taxon>
        <taxon>Actinomycetes</taxon>
        <taxon>Kitasatosporales</taxon>
        <taxon>Streptomycetaceae</taxon>
        <taxon>Streptomyces</taxon>
    </lineage>
</organism>
<protein>
    <submittedName>
        <fullName evidence="2">Acyl-CoA carboxylase epsilon subunit</fullName>
    </submittedName>
</protein>
<dbReference type="Proteomes" id="UP001174050">
    <property type="component" value="Unassembled WGS sequence"/>
</dbReference>
<dbReference type="InterPro" id="IPR032716">
    <property type="entry name" value="ACC_epsilon"/>
</dbReference>
<accession>A0ABT7ZDT4</accession>
<dbReference type="RefSeq" id="WP_290115059.1">
    <property type="nucleotide sequence ID" value="NZ_JAUEPL010000057.1"/>
</dbReference>
<reference evidence="2" key="1">
    <citation type="submission" date="2023-06" db="EMBL/GenBank/DDBJ databases">
        <title>WGS-Sequencing of Streptomyces ficellus isolate 21 collected from sand in Gara Djebilet Iron Mine in Algeria.</title>
        <authorList>
            <person name="Zegers G.P."/>
            <person name="Gomez A."/>
            <person name="Gueddou A."/>
            <person name="Zahara A.F."/>
            <person name="Worth M."/>
            <person name="Sevigny J.L."/>
            <person name="Tisa L."/>
        </authorList>
    </citation>
    <scope>NUCLEOTIDE SEQUENCE</scope>
    <source>
        <strain evidence="2">AS11</strain>
    </source>
</reference>
<comment type="caution">
    <text evidence="2">The sequence shown here is derived from an EMBL/GenBank/DDBJ whole genome shotgun (WGS) entry which is preliminary data.</text>
</comment>
<evidence type="ECO:0000313" key="3">
    <source>
        <dbReference type="Proteomes" id="UP001174050"/>
    </source>
</evidence>
<evidence type="ECO:0000256" key="1">
    <source>
        <dbReference type="SAM" id="MobiDB-lite"/>
    </source>
</evidence>
<sequence length="70" mass="7410">MIKVVRGNPTPEELAAALAVVRARAAATASQAAGGGAPRIPEGWSDPARIAHTRRPQPGPRSWARSYWPV</sequence>
<dbReference type="EMBL" id="JAUEPL010000057">
    <property type="protein sequence ID" value="MDN3297675.1"/>
    <property type="molecule type" value="Genomic_DNA"/>
</dbReference>
<feature type="region of interest" description="Disordered" evidence="1">
    <location>
        <begin position="28"/>
        <end position="70"/>
    </location>
</feature>